<evidence type="ECO:0000313" key="3">
    <source>
        <dbReference type="Proteomes" id="UP001292094"/>
    </source>
</evidence>
<proteinExistence type="predicted"/>
<accession>A0AAE1P0N5</accession>
<evidence type="ECO:0000256" key="1">
    <source>
        <dbReference type="SAM" id="MobiDB-lite"/>
    </source>
</evidence>
<feature type="region of interest" description="Disordered" evidence="1">
    <location>
        <begin position="116"/>
        <end position="142"/>
    </location>
</feature>
<organism evidence="2 3">
    <name type="scientific">Petrolisthes manimaculis</name>
    <dbReference type="NCBI Taxonomy" id="1843537"/>
    <lineage>
        <taxon>Eukaryota</taxon>
        <taxon>Metazoa</taxon>
        <taxon>Ecdysozoa</taxon>
        <taxon>Arthropoda</taxon>
        <taxon>Crustacea</taxon>
        <taxon>Multicrustacea</taxon>
        <taxon>Malacostraca</taxon>
        <taxon>Eumalacostraca</taxon>
        <taxon>Eucarida</taxon>
        <taxon>Decapoda</taxon>
        <taxon>Pleocyemata</taxon>
        <taxon>Anomura</taxon>
        <taxon>Galatheoidea</taxon>
        <taxon>Porcellanidae</taxon>
        <taxon>Petrolisthes</taxon>
    </lineage>
</organism>
<comment type="caution">
    <text evidence="2">The sequence shown here is derived from an EMBL/GenBank/DDBJ whole genome shotgun (WGS) entry which is preliminary data.</text>
</comment>
<feature type="compositionally biased region" description="Basic and acidic residues" evidence="1">
    <location>
        <begin position="131"/>
        <end position="142"/>
    </location>
</feature>
<dbReference type="AlphaFoldDB" id="A0AAE1P0N5"/>
<dbReference type="Proteomes" id="UP001292094">
    <property type="component" value="Unassembled WGS sequence"/>
</dbReference>
<dbReference type="EMBL" id="JAWZYT010003211">
    <property type="protein sequence ID" value="KAK4299578.1"/>
    <property type="molecule type" value="Genomic_DNA"/>
</dbReference>
<reference evidence="2" key="1">
    <citation type="submission" date="2023-11" db="EMBL/GenBank/DDBJ databases">
        <title>Genome assemblies of two species of porcelain crab, Petrolisthes cinctipes and Petrolisthes manimaculis (Anomura: Porcellanidae).</title>
        <authorList>
            <person name="Angst P."/>
        </authorList>
    </citation>
    <scope>NUCLEOTIDE SEQUENCE</scope>
    <source>
        <strain evidence="2">PB745_02</strain>
        <tissue evidence="2">Gill</tissue>
    </source>
</reference>
<protein>
    <submittedName>
        <fullName evidence="2">Uncharacterized protein</fullName>
    </submittedName>
</protein>
<keyword evidence="3" id="KW-1185">Reference proteome</keyword>
<evidence type="ECO:0000313" key="2">
    <source>
        <dbReference type="EMBL" id="KAK4299578.1"/>
    </source>
</evidence>
<gene>
    <name evidence="2" type="ORF">Pmani_028153</name>
</gene>
<sequence>MITSKREAAVRDVRRVHIPVLTPNVQQQEHSNKYPYINSYNHGTCHPLTTTPPLLPHDNNSSSSPPPHWAVDSLQALGNTNDNMVMGKSMWQRAARYLGQVLNVVTSPITHLVNSMATTEDHKSTSKVTTKRKDVSSRMEKR</sequence>
<name>A0AAE1P0N5_9EUCA</name>